<accession>A0A5C3QDH3</accession>
<dbReference type="AlphaFoldDB" id="A0A5C3QDH3"/>
<dbReference type="EMBL" id="ML178830">
    <property type="protein sequence ID" value="TFL00125.1"/>
    <property type="molecule type" value="Genomic_DNA"/>
</dbReference>
<protein>
    <submittedName>
        <fullName evidence="1">Uncharacterized protein</fullName>
    </submittedName>
</protein>
<gene>
    <name evidence="1" type="ORF">BDV98DRAFT_583739</name>
</gene>
<reference evidence="1 2" key="1">
    <citation type="journal article" date="2019" name="Nat. Ecol. Evol.">
        <title>Megaphylogeny resolves global patterns of mushroom evolution.</title>
        <authorList>
            <person name="Varga T."/>
            <person name="Krizsan K."/>
            <person name="Foldi C."/>
            <person name="Dima B."/>
            <person name="Sanchez-Garcia M."/>
            <person name="Sanchez-Ramirez S."/>
            <person name="Szollosi G.J."/>
            <person name="Szarkandi J.G."/>
            <person name="Papp V."/>
            <person name="Albert L."/>
            <person name="Andreopoulos W."/>
            <person name="Angelini C."/>
            <person name="Antonin V."/>
            <person name="Barry K.W."/>
            <person name="Bougher N.L."/>
            <person name="Buchanan P."/>
            <person name="Buyck B."/>
            <person name="Bense V."/>
            <person name="Catcheside P."/>
            <person name="Chovatia M."/>
            <person name="Cooper J."/>
            <person name="Damon W."/>
            <person name="Desjardin D."/>
            <person name="Finy P."/>
            <person name="Geml J."/>
            <person name="Haridas S."/>
            <person name="Hughes K."/>
            <person name="Justo A."/>
            <person name="Karasinski D."/>
            <person name="Kautmanova I."/>
            <person name="Kiss B."/>
            <person name="Kocsube S."/>
            <person name="Kotiranta H."/>
            <person name="LaButti K.M."/>
            <person name="Lechner B.E."/>
            <person name="Liimatainen K."/>
            <person name="Lipzen A."/>
            <person name="Lukacs Z."/>
            <person name="Mihaltcheva S."/>
            <person name="Morgado L.N."/>
            <person name="Niskanen T."/>
            <person name="Noordeloos M.E."/>
            <person name="Ohm R.A."/>
            <person name="Ortiz-Santana B."/>
            <person name="Ovrebo C."/>
            <person name="Racz N."/>
            <person name="Riley R."/>
            <person name="Savchenko A."/>
            <person name="Shiryaev A."/>
            <person name="Soop K."/>
            <person name="Spirin V."/>
            <person name="Szebenyi C."/>
            <person name="Tomsovsky M."/>
            <person name="Tulloss R.E."/>
            <person name="Uehling J."/>
            <person name="Grigoriev I.V."/>
            <person name="Vagvolgyi C."/>
            <person name="Papp T."/>
            <person name="Martin F.M."/>
            <person name="Miettinen O."/>
            <person name="Hibbett D.S."/>
            <person name="Nagy L.G."/>
        </authorList>
    </citation>
    <scope>NUCLEOTIDE SEQUENCE [LARGE SCALE GENOMIC DNA]</scope>
    <source>
        <strain evidence="1 2">CBS 309.79</strain>
    </source>
</reference>
<proteinExistence type="predicted"/>
<organism evidence="1 2">
    <name type="scientific">Pterulicium gracile</name>
    <dbReference type="NCBI Taxonomy" id="1884261"/>
    <lineage>
        <taxon>Eukaryota</taxon>
        <taxon>Fungi</taxon>
        <taxon>Dikarya</taxon>
        <taxon>Basidiomycota</taxon>
        <taxon>Agaricomycotina</taxon>
        <taxon>Agaricomycetes</taxon>
        <taxon>Agaricomycetidae</taxon>
        <taxon>Agaricales</taxon>
        <taxon>Pleurotineae</taxon>
        <taxon>Pterulaceae</taxon>
        <taxon>Pterulicium</taxon>
    </lineage>
</organism>
<sequence length="156" mass="17343">MGADTWQKGRGECKTAYHYTRAPCYLYLLEATSPNDPTEHDPPRCPSSASYETLGVVVSFYSTSSDTERAHSNVNTLRVKLNRPRVPGAGHVEVALPRTTWGRTPSLCTRARTSMRTSGLDAHYPTLDHTNTPGWRIPDGQAGNYHEALTLPRCQR</sequence>
<dbReference type="Proteomes" id="UP000305067">
    <property type="component" value="Unassembled WGS sequence"/>
</dbReference>
<evidence type="ECO:0000313" key="2">
    <source>
        <dbReference type="Proteomes" id="UP000305067"/>
    </source>
</evidence>
<name>A0A5C3QDH3_9AGAR</name>
<evidence type="ECO:0000313" key="1">
    <source>
        <dbReference type="EMBL" id="TFL00125.1"/>
    </source>
</evidence>
<keyword evidence="2" id="KW-1185">Reference proteome</keyword>